<sequence length="515" mass="57491">MSRDTPPRGTPFPIFGPSGELLNGDDLVKTFNSRSSSPPPYTPTRTRRSYPPPYTRTVRNSTYVDEEMSDSPPNMFSPYHPDTEWGKDPDFSHPSVPDVSDAVTPCFQAIKQMADASNDRVETASQLAYTVYLFQEALRIADVSTTSQDPYFVLTPFGAMCQFQLRDMLDKLYPLLSETLSAARAEGQVETPNHRSFSDGWIAPSTSGGKDPYSTRKFNRAVSLDSDPTLDRTERQLGVSGIRPLSERAGSTTREGVDEFAARYFPELKKASPQKAGANYKLRSESSLNTSASVRSDLEKVSEQLANIDLEQGASTLEAQTERAKRNIREKIKASSRHWEKASTGDRKRFMPPLGKRAVSDRDAMDLTQDPVDNEVPDVRKKFGEKEDSKVPIAGSSSWLSNTAGGYKPHQLWAARWACVGPYPLTAEQQKKRLAACGPDKSGALSEEGKERPGGMLRDRHETAKKKSRSMPNIDFSGKGINKDREWEVVGRAEEDWELVEDEGKKEVQKYLKRK</sequence>
<gene>
    <name evidence="2" type="ORF">K491DRAFT_676001</name>
</gene>
<proteinExistence type="predicted"/>
<evidence type="ECO:0000313" key="3">
    <source>
        <dbReference type="Proteomes" id="UP000799324"/>
    </source>
</evidence>
<feature type="compositionally biased region" description="Basic and acidic residues" evidence="1">
    <location>
        <begin position="447"/>
        <end position="462"/>
    </location>
</feature>
<feature type="region of interest" description="Disordered" evidence="1">
    <location>
        <begin position="334"/>
        <end position="354"/>
    </location>
</feature>
<evidence type="ECO:0000256" key="1">
    <source>
        <dbReference type="SAM" id="MobiDB-lite"/>
    </source>
</evidence>
<feature type="region of interest" description="Disordered" evidence="1">
    <location>
        <begin position="1"/>
        <end position="72"/>
    </location>
</feature>
<dbReference type="Proteomes" id="UP000799324">
    <property type="component" value="Unassembled WGS sequence"/>
</dbReference>
<name>A0A6A6TFP2_9PLEO</name>
<reference evidence="2" key="1">
    <citation type="journal article" date="2020" name="Stud. Mycol.">
        <title>101 Dothideomycetes genomes: a test case for predicting lifestyles and emergence of pathogens.</title>
        <authorList>
            <person name="Haridas S."/>
            <person name="Albert R."/>
            <person name="Binder M."/>
            <person name="Bloem J."/>
            <person name="Labutti K."/>
            <person name="Salamov A."/>
            <person name="Andreopoulos B."/>
            <person name="Baker S."/>
            <person name="Barry K."/>
            <person name="Bills G."/>
            <person name="Bluhm B."/>
            <person name="Cannon C."/>
            <person name="Castanera R."/>
            <person name="Culley D."/>
            <person name="Daum C."/>
            <person name="Ezra D."/>
            <person name="Gonzalez J."/>
            <person name="Henrissat B."/>
            <person name="Kuo A."/>
            <person name="Liang C."/>
            <person name="Lipzen A."/>
            <person name="Lutzoni F."/>
            <person name="Magnuson J."/>
            <person name="Mondo S."/>
            <person name="Nolan M."/>
            <person name="Ohm R."/>
            <person name="Pangilinan J."/>
            <person name="Park H.-J."/>
            <person name="Ramirez L."/>
            <person name="Alfaro M."/>
            <person name="Sun H."/>
            <person name="Tritt A."/>
            <person name="Yoshinaga Y."/>
            <person name="Zwiers L.-H."/>
            <person name="Turgeon B."/>
            <person name="Goodwin S."/>
            <person name="Spatafora J."/>
            <person name="Crous P."/>
            <person name="Grigoriev I."/>
        </authorList>
    </citation>
    <scope>NUCLEOTIDE SEQUENCE</scope>
    <source>
        <strain evidence="2">CBS 122681</strain>
    </source>
</reference>
<keyword evidence="3" id="KW-1185">Reference proteome</keyword>
<feature type="compositionally biased region" description="Basic and acidic residues" evidence="1">
    <location>
        <begin position="334"/>
        <end position="349"/>
    </location>
</feature>
<organism evidence="2 3">
    <name type="scientific">Lophiostoma macrostomum CBS 122681</name>
    <dbReference type="NCBI Taxonomy" id="1314788"/>
    <lineage>
        <taxon>Eukaryota</taxon>
        <taxon>Fungi</taxon>
        <taxon>Dikarya</taxon>
        <taxon>Ascomycota</taxon>
        <taxon>Pezizomycotina</taxon>
        <taxon>Dothideomycetes</taxon>
        <taxon>Pleosporomycetidae</taxon>
        <taxon>Pleosporales</taxon>
        <taxon>Lophiostomataceae</taxon>
        <taxon>Lophiostoma</taxon>
    </lineage>
</organism>
<dbReference type="EMBL" id="MU004311">
    <property type="protein sequence ID" value="KAF2658839.1"/>
    <property type="molecule type" value="Genomic_DNA"/>
</dbReference>
<feature type="region of interest" description="Disordered" evidence="1">
    <location>
        <begin position="436"/>
        <end position="479"/>
    </location>
</feature>
<accession>A0A6A6TFP2</accession>
<feature type="region of interest" description="Disordered" evidence="1">
    <location>
        <begin position="186"/>
        <end position="214"/>
    </location>
</feature>
<dbReference type="AlphaFoldDB" id="A0A6A6TFP2"/>
<protein>
    <submittedName>
        <fullName evidence="2">Uncharacterized protein</fullName>
    </submittedName>
</protein>
<evidence type="ECO:0000313" key="2">
    <source>
        <dbReference type="EMBL" id="KAF2658839.1"/>
    </source>
</evidence>